<feature type="compositionally biased region" description="Basic and acidic residues" evidence="9">
    <location>
        <begin position="563"/>
        <end position="575"/>
    </location>
</feature>
<dbReference type="Proteomes" id="UP000694251">
    <property type="component" value="Chromosome 5"/>
</dbReference>
<evidence type="ECO:0000256" key="4">
    <source>
        <dbReference type="ARBA" id="ARBA00022728"/>
    </source>
</evidence>
<protein>
    <recommendedName>
        <fullName evidence="2">RNA-binding protein 48</fullName>
    </recommendedName>
</protein>
<feature type="repeat" description="PPR" evidence="8">
    <location>
        <begin position="312"/>
        <end position="346"/>
    </location>
</feature>
<dbReference type="GO" id="GO:0005681">
    <property type="term" value="C:spliceosomal complex"/>
    <property type="evidence" value="ECO:0007669"/>
    <property type="project" value="UniProtKB-KW"/>
</dbReference>
<accession>A0A8T2DEP4</accession>
<dbReference type="PANTHER" id="PTHR20957:SF0">
    <property type="entry name" value="RNA-BINDING PROTEIN 48"/>
    <property type="match status" value="1"/>
</dbReference>
<keyword evidence="6" id="KW-0508">mRNA splicing</keyword>
<keyword evidence="11" id="KW-1185">Reference proteome</keyword>
<evidence type="ECO:0000256" key="6">
    <source>
        <dbReference type="ARBA" id="ARBA00023187"/>
    </source>
</evidence>
<dbReference type="OrthoDB" id="185373at2759"/>
<keyword evidence="5" id="KW-0694">RNA-binding</keyword>
<dbReference type="CDD" id="cd12442">
    <property type="entry name" value="RRM_RBM48"/>
    <property type="match status" value="1"/>
</dbReference>
<evidence type="ECO:0000256" key="9">
    <source>
        <dbReference type="SAM" id="MobiDB-lite"/>
    </source>
</evidence>
<name>A0A8T2DEP4_ARASU</name>
<evidence type="ECO:0000256" key="5">
    <source>
        <dbReference type="ARBA" id="ARBA00022884"/>
    </source>
</evidence>
<dbReference type="InterPro" id="IPR002885">
    <property type="entry name" value="PPR_rpt"/>
</dbReference>
<dbReference type="GO" id="GO:0005654">
    <property type="term" value="C:nucleoplasm"/>
    <property type="evidence" value="ECO:0007669"/>
    <property type="project" value="TreeGrafter"/>
</dbReference>
<dbReference type="InterPro" id="IPR039599">
    <property type="entry name" value="RBM48"/>
</dbReference>
<dbReference type="AlphaFoldDB" id="A0A8T2DEP4"/>
<evidence type="ECO:0000256" key="3">
    <source>
        <dbReference type="ARBA" id="ARBA00022664"/>
    </source>
</evidence>
<sequence>MAATRSTFLGSIFRTVKARVLISPIARLSLPNPNFTSSRFHTSSSLPQSQIEGSISSSLLQDLSIIHGVIAIASTSQGRLASVSMCTQYSTSVPTRSLRRRISNRKKSSTKPILNESKFQETISKLPPRFTPEDLADAITLEEDPFLCFHLFNWASQQPRFTHENCSYHIAIRKLGAAKAGKLIRAVNIFRHMVNSRNLECRPTMRTYHILFKALLGRGNNSFINHVYMETVRSLFRQMVDSGIEPDVFALNCLVKGRTINARELLSEMKGKGFVPNGKSYNSLVNAFALSGEIDDAVKCLWEMIENGRVVDFISYRTLVDESCRKGKYDEATRLLEMLREKQLVDIDSYDKLKMYQMVILVLLFSSVLPSVCDESRYMIVRNVPALGCGDDLMRLFMTYGEVEECKPMDAEDCAEFTDVYWIKFRLITNERKLDESSFLGNRLQISYAPEYESVSDTKEKLETRRKEVLARLNPHKAKSTSQVTKLAGPALTQTDNFSPRRREMDYQFHRGNAPVTRVSSYQEYFASSSMNQMVKTVREKLNKIEESGNQKRLQPSSQTQPDFKRTRVDNRRRI</sequence>
<feature type="region of interest" description="Disordered" evidence="9">
    <location>
        <begin position="546"/>
        <end position="575"/>
    </location>
</feature>
<organism evidence="10 11">
    <name type="scientific">Arabidopsis suecica</name>
    <name type="common">Swedish thale-cress</name>
    <name type="synonym">Cardaminopsis suecica</name>
    <dbReference type="NCBI Taxonomy" id="45249"/>
    <lineage>
        <taxon>Eukaryota</taxon>
        <taxon>Viridiplantae</taxon>
        <taxon>Streptophyta</taxon>
        <taxon>Embryophyta</taxon>
        <taxon>Tracheophyta</taxon>
        <taxon>Spermatophyta</taxon>
        <taxon>Magnoliopsida</taxon>
        <taxon>eudicotyledons</taxon>
        <taxon>Gunneridae</taxon>
        <taxon>Pentapetalae</taxon>
        <taxon>rosids</taxon>
        <taxon>malvids</taxon>
        <taxon>Brassicales</taxon>
        <taxon>Brassicaceae</taxon>
        <taxon>Camelineae</taxon>
        <taxon>Arabidopsis</taxon>
    </lineage>
</organism>
<dbReference type="EMBL" id="JAEFBJ010000005">
    <property type="protein sequence ID" value="KAG7610555.1"/>
    <property type="molecule type" value="Genomic_DNA"/>
</dbReference>
<dbReference type="PANTHER" id="PTHR20957">
    <property type="entry name" value="RNA-BINDING PROTEIN 48"/>
    <property type="match status" value="1"/>
</dbReference>
<comment type="function">
    <text evidence="7">As a component of the minor spliceosome, involved in the splicing of U12-type introns in pre-mRNAs.</text>
</comment>
<dbReference type="GO" id="GO:0008380">
    <property type="term" value="P:RNA splicing"/>
    <property type="evidence" value="ECO:0007669"/>
    <property type="project" value="UniProtKB-KW"/>
</dbReference>
<feature type="repeat" description="PPR" evidence="8">
    <location>
        <begin position="277"/>
        <end position="311"/>
    </location>
</feature>
<dbReference type="GO" id="GO:0006397">
    <property type="term" value="P:mRNA processing"/>
    <property type="evidence" value="ECO:0007669"/>
    <property type="project" value="UniProtKB-KW"/>
</dbReference>
<dbReference type="PROSITE" id="PS51375">
    <property type="entry name" value="PPR"/>
    <property type="match status" value="2"/>
</dbReference>
<proteinExistence type="inferred from homology"/>
<reference evidence="10 11" key="1">
    <citation type="submission" date="2020-12" db="EMBL/GenBank/DDBJ databases">
        <title>Concerted genomic and epigenomic changes stabilize Arabidopsis allopolyploids.</title>
        <authorList>
            <person name="Chen Z."/>
        </authorList>
    </citation>
    <scope>NUCLEOTIDE SEQUENCE [LARGE SCALE GENOMIC DNA]</scope>
    <source>
        <strain evidence="10">As9502</strain>
        <tissue evidence="10">Leaf</tissue>
    </source>
</reference>
<evidence type="ECO:0000313" key="11">
    <source>
        <dbReference type="Proteomes" id="UP000694251"/>
    </source>
</evidence>
<dbReference type="NCBIfam" id="TIGR00756">
    <property type="entry name" value="PPR"/>
    <property type="match status" value="1"/>
</dbReference>
<gene>
    <name evidence="10" type="ORF">ISN44_As05g025540</name>
</gene>
<dbReference type="FunFam" id="3.30.70.330:FF:000424">
    <property type="entry name" value="RNA-binding protein 48 isoform X4"/>
    <property type="match status" value="1"/>
</dbReference>
<keyword evidence="3" id="KW-0507">mRNA processing</keyword>
<dbReference type="InterPro" id="IPR034264">
    <property type="entry name" value="RBM48_RRM"/>
</dbReference>
<evidence type="ECO:0000256" key="7">
    <source>
        <dbReference type="ARBA" id="ARBA00035004"/>
    </source>
</evidence>
<feature type="compositionally biased region" description="Polar residues" evidence="9">
    <location>
        <begin position="551"/>
        <end position="562"/>
    </location>
</feature>
<evidence type="ECO:0000256" key="2">
    <source>
        <dbReference type="ARBA" id="ARBA00015189"/>
    </source>
</evidence>
<comment type="caution">
    <text evidence="10">The sequence shown here is derived from an EMBL/GenBank/DDBJ whole genome shotgun (WGS) entry which is preliminary data.</text>
</comment>
<keyword evidence="4" id="KW-0747">Spliceosome</keyword>
<evidence type="ECO:0000313" key="10">
    <source>
        <dbReference type="EMBL" id="KAG7610555.1"/>
    </source>
</evidence>
<evidence type="ECO:0000256" key="8">
    <source>
        <dbReference type="PROSITE-ProRule" id="PRU00708"/>
    </source>
</evidence>
<evidence type="ECO:0000256" key="1">
    <source>
        <dbReference type="ARBA" id="ARBA00006938"/>
    </source>
</evidence>
<dbReference type="Pfam" id="PF01535">
    <property type="entry name" value="PPR"/>
    <property type="match status" value="2"/>
</dbReference>
<dbReference type="GO" id="GO:0003723">
    <property type="term" value="F:RNA binding"/>
    <property type="evidence" value="ECO:0007669"/>
    <property type="project" value="UniProtKB-KW"/>
</dbReference>
<comment type="similarity">
    <text evidence="1">Belongs to the RBM48 family.</text>
</comment>